<dbReference type="GO" id="GO:0009851">
    <property type="term" value="P:auxin biosynthetic process"/>
    <property type="evidence" value="ECO:0007669"/>
    <property type="project" value="UniProtKB-KW"/>
</dbReference>
<evidence type="ECO:0000256" key="2">
    <source>
        <dbReference type="ARBA" id="ARBA00004814"/>
    </source>
</evidence>
<dbReference type="Gene3D" id="3.50.50.60">
    <property type="entry name" value="FAD/NAD(P)-binding domain"/>
    <property type="match status" value="1"/>
</dbReference>
<comment type="cofactor">
    <cofactor evidence="1 10">
        <name>FAD</name>
        <dbReference type="ChEBI" id="CHEBI:57692"/>
    </cofactor>
</comment>
<dbReference type="EC" id="1.-.-.-" evidence="10"/>
<dbReference type="GO" id="GO:0103075">
    <property type="term" value="F:indole-3-pyruvate monooxygenase activity"/>
    <property type="evidence" value="ECO:0007669"/>
    <property type="project" value="UniProtKB-EC"/>
</dbReference>
<evidence type="ECO:0000256" key="9">
    <source>
        <dbReference type="ARBA" id="ARBA00047707"/>
    </source>
</evidence>
<keyword evidence="5 10" id="KW-0274">FAD</keyword>
<evidence type="ECO:0000256" key="7">
    <source>
        <dbReference type="ARBA" id="ARBA00023002"/>
    </source>
</evidence>
<keyword evidence="7 10" id="KW-0560">Oxidoreductase</keyword>
<reference evidence="11" key="1">
    <citation type="submission" date="2021-01" db="UniProtKB">
        <authorList>
            <consortium name="EnsemblPlants"/>
        </authorList>
    </citation>
    <scope>IDENTIFICATION</scope>
</reference>
<keyword evidence="4 10" id="KW-0285">Flavoprotein</keyword>
<evidence type="ECO:0000256" key="5">
    <source>
        <dbReference type="ARBA" id="ARBA00022827"/>
    </source>
</evidence>
<evidence type="ECO:0000313" key="12">
    <source>
        <dbReference type="Proteomes" id="UP000594263"/>
    </source>
</evidence>
<comment type="pathway">
    <text evidence="2">Plant hormone metabolism; auxin biosynthesis.</text>
</comment>
<organism evidence="11 12">
    <name type="scientific">Kalanchoe fedtschenkoi</name>
    <name type="common">Lavender scallops</name>
    <name type="synonym">South American air plant</name>
    <dbReference type="NCBI Taxonomy" id="63787"/>
    <lineage>
        <taxon>Eukaryota</taxon>
        <taxon>Viridiplantae</taxon>
        <taxon>Streptophyta</taxon>
        <taxon>Embryophyta</taxon>
        <taxon>Tracheophyta</taxon>
        <taxon>Spermatophyta</taxon>
        <taxon>Magnoliopsida</taxon>
        <taxon>eudicotyledons</taxon>
        <taxon>Gunneridae</taxon>
        <taxon>Pentapetalae</taxon>
        <taxon>Saxifragales</taxon>
        <taxon>Crassulaceae</taxon>
        <taxon>Kalanchoe</taxon>
    </lineage>
</organism>
<evidence type="ECO:0000256" key="1">
    <source>
        <dbReference type="ARBA" id="ARBA00001974"/>
    </source>
</evidence>
<dbReference type="PRINTS" id="PR00368">
    <property type="entry name" value="FADPNR"/>
</dbReference>
<dbReference type="Proteomes" id="UP000594263">
    <property type="component" value="Unplaced"/>
</dbReference>
<keyword evidence="10" id="KW-0503">Monooxygenase</keyword>
<name>A0A7N0U2C0_KALFE</name>
<dbReference type="OMA" id="KELIWYG"/>
<accession>A0A7N0U2C0</accession>
<comment type="similarity">
    <text evidence="3 10">Belongs to the FMO family.</text>
</comment>
<keyword evidence="12" id="KW-1185">Reference proteome</keyword>
<dbReference type="Pfam" id="PF00743">
    <property type="entry name" value="FMO-like"/>
    <property type="match status" value="1"/>
</dbReference>
<evidence type="ECO:0000256" key="3">
    <source>
        <dbReference type="ARBA" id="ARBA00009183"/>
    </source>
</evidence>
<dbReference type="GO" id="GO:0050660">
    <property type="term" value="F:flavin adenine dinucleotide binding"/>
    <property type="evidence" value="ECO:0007669"/>
    <property type="project" value="InterPro"/>
</dbReference>
<dbReference type="InterPro" id="IPR036188">
    <property type="entry name" value="FAD/NAD-bd_sf"/>
</dbReference>
<sequence>MENVVAVLIVGAGPSGLATSACLSSLSIPHIILEKEDCDTSLWRKYTYDRVGLHLPKDMCSLPFAPHSPDAPTFLSKDIFLEYVDNYVARFNIRPRYNRNVTDARFDEEVQRWRVEAVNKEGDVEVYGARFLVVATGENDIANLPEIDGLEGFKGEIVHSKYYKSGAKFEGKNVLVIGSGNSGMEIAFDLSNFGAHTSIVVRSPIHVISKELMRWGFKSLQVFPVSMVDRVLTFASKMEMGDLSKYGVQRPSKGPLYIKSTTGRTPVLDVGTVAKIHSGDIKVFPAINKFDENIVKFSNGSKQEFDAIVLATGYKSGASGWLKDYHYMFNADGTPIRKFPDQWKGENGIYCGGMAKMGLFGISKDAKLIANDIHTILAKEEFFQSDQTELELEL</sequence>
<evidence type="ECO:0000256" key="8">
    <source>
        <dbReference type="ARBA" id="ARBA00023070"/>
    </source>
</evidence>
<evidence type="ECO:0000256" key="4">
    <source>
        <dbReference type="ARBA" id="ARBA00022630"/>
    </source>
</evidence>
<evidence type="ECO:0000256" key="10">
    <source>
        <dbReference type="RuleBase" id="RU361177"/>
    </source>
</evidence>
<evidence type="ECO:0000313" key="11">
    <source>
        <dbReference type="EnsemblPlants" id="Kaladp0050s0203.1.v1.1"/>
    </source>
</evidence>
<keyword evidence="8" id="KW-0073">Auxin biosynthesis</keyword>
<dbReference type="EnsemblPlants" id="Kaladp0050s0203.1.v1.1">
    <property type="protein sequence ID" value="Kaladp0050s0203.1.v1.1"/>
    <property type="gene ID" value="Kaladp0050s0203.v1.1"/>
</dbReference>
<dbReference type="GO" id="GO:0004499">
    <property type="term" value="F:N,N-dimethylaniline monooxygenase activity"/>
    <property type="evidence" value="ECO:0007669"/>
    <property type="project" value="InterPro"/>
</dbReference>
<dbReference type="PANTHER" id="PTHR43539">
    <property type="entry name" value="FLAVIN-BINDING MONOOXYGENASE-LIKE PROTEIN (AFU_ORTHOLOGUE AFUA_4G09220)"/>
    <property type="match status" value="1"/>
</dbReference>
<keyword evidence="6" id="KW-0521">NADP</keyword>
<comment type="catalytic activity">
    <reaction evidence="9">
        <text>indole-3-pyruvate + NADPH + O2 + H(+) = (indol-3-yl)acetate + CO2 + NADP(+) + H2O</text>
        <dbReference type="Rhea" id="RHEA:34331"/>
        <dbReference type="ChEBI" id="CHEBI:15377"/>
        <dbReference type="ChEBI" id="CHEBI:15378"/>
        <dbReference type="ChEBI" id="CHEBI:15379"/>
        <dbReference type="ChEBI" id="CHEBI:16526"/>
        <dbReference type="ChEBI" id="CHEBI:17640"/>
        <dbReference type="ChEBI" id="CHEBI:30854"/>
        <dbReference type="ChEBI" id="CHEBI:57783"/>
        <dbReference type="ChEBI" id="CHEBI:58349"/>
        <dbReference type="EC" id="1.14.13.168"/>
    </reaction>
</comment>
<dbReference type="PANTHER" id="PTHR43539:SF77">
    <property type="entry name" value="DISULFIDE OXIDOREDUCTASE_MONOOXYGENASE_OXIDOREDUCTASE"/>
    <property type="match status" value="1"/>
</dbReference>
<protein>
    <recommendedName>
        <fullName evidence="10">Flavin-containing monooxygenase</fullName>
        <ecNumber evidence="10">1.-.-.-</ecNumber>
    </recommendedName>
</protein>
<proteinExistence type="inferred from homology"/>
<dbReference type="AlphaFoldDB" id="A0A7N0U2C0"/>
<dbReference type="InterPro" id="IPR050982">
    <property type="entry name" value="Auxin_biosynth/cation_transpt"/>
</dbReference>
<dbReference type="SUPFAM" id="SSF51905">
    <property type="entry name" value="FAD/NAD(P)-binding domain"/>
    <property type="match status" value="2"/>
</dbReference>
<evidence type="ECO:0000256" key="6">
    <source>
        <dbReference type="ARBA" id="ARBA00022857"/>
    </source>
</evidence>
<dbReference type="GO" id="GO:0050661">
    <property type="term" value="F:NADP binding"/>
    <property type="evidence" value="ECO:0007669"/>
    <property type="project" value="InterPro"/>
</dbReference>
<dbReference type="InterPro" id="IPR020946">
    <property type="entry name" value="Flavin_mOase-like"/>
</dbReference>
<dbReference type="PRINTS" id="PR00469">
    <property type="entry name" value="PNDRDTASEII"/>
</dbReference>
<dbReference type="Gramene" id="Kaladp0050s0203.1.v1.1">
    <property type="protein sequence ID" value="Kaladp0050s0203.1.v1.1"/>
    <property type="gene ID" value="Kaladp0050s0203.v1.1"/>
</dbReference>